<evidence type="ECO:0000256" key="5">
    <source>
        <dbReference type="ARBA" id="ARBA00039114"/>
    </source>
</evidence>
<comment type="catalytic activity">
    <reaction evidence="6">
        <text>dopamine + (9Z)-octadecenoyl-CoA = N-(9Z-octadecanoyl)-dopamine + CoA + H(+)</text>
        <dbReference type="Rhea" id="RHEA:51380"/>
        <dbReference type="ChEBI" id="CHEBI:15378"/>
        <dbReference type="ChEBI" id="CHEBI:31883"/>
        <dbReference type="ChEBI" id="CHEBI:57287"/>
        <dbReference type="ChEBI" id="CHEBI:57387"/>
        <dbReference type="ChEBI" id="CHEBI:59905"/>
    </reaction>
    <physiologicalReaction direction="left-to-right" evidence="6">
        <dbReference type="Rhea" id="RHEA:51381"/>
    </physiologicalReaction>
</comment>
<dbReference type="GeneID" id="112459443"/>
<dbReference type="CTD" id="31236"/>
<comment type="catalytic activity">
    <reaction evidence="7">
        <text>serotonin + octadecanoyl-CoA = N-octadecanoyl-serotonin + CoA + H(+)</text>
        <dbReference type="Rhea" id="RHEA:51400"/>
        <dbReference type="ChEBI" id="CHEBI:15378"/>
        <dbReference type="ChEBI" id="CHEBI:57287"/>
        <dbReference type="ChEBI" id="CHEBI:57394"/>
        <dbReference type="ChEBI" id="CHEBI:134065"/>
        <dbReference type="ChEBI" id="CHEBI:350546"/>
    </reaction>
    <physiologicalReaction direction="left-to-right" evidence="7">
        <dbReference type="Rhea" id="RHEA:51401"/>
    </physiologicalReaction>
</comment>
<dbReference type="InterPro" id="IPR016181">
    <property type="entry name" value="Acyl_CoA_acyltransferase"/>
</dbReference>
<evidence type="ECO:0000256" key="12">
    <source>
        <dbReference type="ARBA" id="ARBA00052335"/>
    </source>
</evidence>
<gene>
    <name evidence="15" type="primary">LOC112459443</name>
</gene>
<dbReference type="EC" id="2.3.1.87" evidence="5"/>
<evidence type="ECO:0000256" key="13">
    <source>
        <dbReference type="ARBA" id="ARBA00052491"/>
    </source>
</evidence>
<dbReference type="PANTHER" id="PTHR20905">
    <property type="entry name" value="N-ACETYLTRANSFERASE-RELATED"/>
    <property type="match status" value="1"/>
</dbReference>
<evidence type="ECO:0000256" key="8">
    <source>
        <dbReference type="ARBA" id="ARBA00051284"/>
    </source>
</evidence>
<comment type="catalytic activity">
    <reaction evidence="13">
        <text>serotonin + acetyl-CoA = N-acetylserotonin + CoA + H(+)</text>
        <dbReference type="Rhea" id="RHEA:25217"/>
        <dbReference type="ChEBI" id="CHEBI:15378"/>
        <dbReference type="ChEBI" id="CHEBI:17697"/>
        <dbReference type="ChEBI" id="CHEBI:57287"/>
        <dbReference type="ChEBI" id="CHEBI:57288"/>
        <dbReference type="ChEBI" id="CHEBI:350546"/>
        <dbReference type="EC" id="2.3.1.87"/>
    </reaction>
    <physiologicalReaction direction="left-to-right" evidence="13">
        <dbReference type="Rhea" id="RHEA:25218"/>
    </physiologicalReaction>
</comment>
<comment type="catalytic activity">
    <reaction evidence="12">
        <text>dopamine + hexadecanoyl-CoA = N-hexadecanoyl-dopamine + CoA + H(+)</text>
        <dbReference type="Rhea" id="RHEA:51376"/>
        <dbReference type="ChEBI" id="CHEBI:15378"/>
        <dbReference type="ChEBI" id="CHEBI:57287"/>
        <dbReference type="ChEBI" id="CHEBI:57379"/>
        <dbReference type="ChEBI" id="CHEBI:59905"/>
        <dbReference type="ChEBI" id="CHEBI:134058"/>
    </reaction>
    <physiologicalReaction direction="left-to-right" evidence="12">
        <dbReference type="Rhea" id="RHEA:51377"/>
    </physiologicalReaction>
</comment>
<proteinExistence type="inferred from homology"/>
<dbReference type="GO" id="GO:0004059">
    <property type="term" value="F:aralkylamine N-acetyltransferase activity"/>
    <property type="evidence" value="ECO:0007669"/>
    <property type="project" value="UniProtKB-EC"/>
</dbReference>
<dbReference type="PANTHER" id="PTHR20905:SF32">
    <property type="entry name" value="ARYLALKYLAMINE N-ACETYLTRANSFERASE-LIKE 7, ISOFORM A"/>
    <property type="match status" value="1"/>
</dbReference>
<evidence type="ECO:0000256" key="3">
    <source>
        <dbReference type="ARBA" id="ARBA00037926"/>
    </source>
</evidence>
<reference evidence="15" key="1">
    <citation type="submission" date="2025-08" db="UniProtKB">
        <authorList>
            <consortium name="RefSeq"/>
        </authorList>
    </citation>
    <scope>IDENTIFICATION</scope>
    <source>
        <tissue evidence="15">Whole body</tissue>
    </source>
</reference>
<dbReference type="Gene3D" id="3.40.630.30">
    <property type="match status" value="1"/>
</dbReference>
<keyword evidence="14" id="KW-1185">Reference proteome</keyword>
<evidence type="ECO:0000313" key="15">
    <source>
        <dbReference type="RefSeq" id="XP_024879309.1"/>
    </source>
</evidence>
<evidence type="ECO:0000256" key="11">
    <source>
        <dbReference type="ARBA" id="ARBA00052178"/>
    </source>
</evidence>
<dbReference type="RefSeq" id="XP_024879309.1">
    <property type="nucleotide sequence ID" value="XM_025023541.1"/>
</dbReference>
<accession>A0A6J1QAM4</accession>
<keyword evidence="2" id="KW-0012">Acyltransferase</keyword>
<comment type="catalytic activity">
    <reaction evidence="10">
        <text>serotonin + (9Z)-octadecenoyl-CoA = N-(9Z-octadecenoyl)-serotonin + CoA + H(+)</text>
        <dbReference type="Rhea" id="RHEA:51392"/>
        <dbReference type="ChEBI" id="CHEBI:15378"/>
        <dbReference type="ChEBI" id="CHEBI:57287"/>
        <dbReference type="ChEBI" id="CHEBI:57387"/>
        <dbReference type="ChEBI" id="CHEBI:134064"/>
        <dbReference type="ChEBI" id="CHEBI:350546"/>
    </reaction>
    <physiologicalReaction direction="left-to-right" evidence="10">
        <dbReference type="Rhea" id="RHEA:51393"/>
    </physiologicalReaction>
</comment>
<name>A0A6J1QAM4_9HYME</name>
<dbReference type="SUPFAM" id="SSF55729">
    <property type="entry name" value="Acyl-CoA N-acyltransferases (Nat)"/>
    <property type="match status" value="1"/>
</dbReference>
<dbReference type="AlphaFoldDB" id="A0A6J1QAM4"/>
<comment type="catalytic activity">
    <reaction evidence="8">
        <text>serotonin + (5Z,8Z,11Z,14Z)-eicosatetraenoyl-CoA = N-[(5Z,8Z,11Z,14Z)-eicosatetraenoyl]-serotonin + CoA + H(+)</text>
        <dbReference type="Rhea" id="RHEA:51396"/>
        <dbReference type="ChEBI" id="CHEBI:15378"/>
        <dbReference type="ChEBI" id="CHEBI:57287"/>
        <dbReference type="ChEBI" id="CHEBI:57368"/>
        <dbReference type="ChEBI" id="CHEBI:132255"/>
        <dbReference type="ChEBI" id="CHEBI:350546"/>
    </reaction>
    <physiologicalReaction direction="left-to-right" evidence="8">
        <dbReference type="Rhea" id="RHEA:51397"/>
    </physiologicalReaction>
</comment>
<dbReference type="Proteomes" id="UP000504618">
    <property type="component" value="Unplaced"/>
</dbReference>
<sequence>MSSSSSEDCLTVVDVPEDRYEEAIHHLRWNFFADEPLNNAVGLCARGESQRELERHCLFTLKQGYSRMLVNKKGAIAGMALNGILKKGEREEAERRLDELDDEKFKTIFRLLYKLNDKVDLFAKYDVDELFECRILSVDADHRGKGLANILMADSLKTAQNANFKHALRLICMG</sequence>
<evidence type="ECO:0000256" key="4">
    <source>
        <dbReference type="ARBA" id="ARBA00038182"/>
    </source>
</evidence>
<evidence type="ECO:0000256" key="2">
    <source>
        <dbReference type="ARBA" id="ARBA00023315"/>
    </source>
</evidence>
<evidence type="ECO:0000256" key="9">
    <source>
        <dbReference type="ARBA" id="ARBA00051711"/>
    </source>
</evidence>
<evidence type="ECO:0000313" key="14">
    <source>
        <dbReference type="Proteomes" id="UP000504618"/>
    </source>
</evidence>
<evidence type="ECO:0000256" key="6">
    <source>
        <dbReference type="ARBA" id="ARBA00050189"/>
    </source>
</evidence>
<comment type="catalytic activity">
    <reaction evidence="9">
        <text>dopamine + acetyl-CoA = N-acetyldopamine + CoA + H(+)</text>
        <dbReference type="Rhea" id="RHEA:51388"/>
        <dbReference type="ChEBI" id="CHEBI:15378"/>
        <dbReference type="ChEBI" id="CHEBI:57287"/>
        <dbReference type="ChEBI" id="CHEBI:57288"/>
        <dbReference type="ChEBI" id="CHEBI:59905"/>
        <dbReference type="ChEBI" id="CHEBI:125678"/>
    </reaction>
    <physiologicalReaction direction="left-to-right" evidence="9">
        <dbReference type="Rhea" id="RHEA:51389"/>
    </physiologicalReaction>
</comment>
<keyword evidence="1" id="KW-0808">Transferase</keyword>
<comment type="pathway">
    <text evidence="3">Aromatic compound metabolism; melatonin biosynthesis; melatonin from serotonin: step 1/2.</text>
</comment>
<evidence type="ECO:0000256" key="7">
    <source>
        <dbReference type="ARBA" id="ARBA00050849"/>
    </source>
</evidence>
<evidence type="ECO:0000256" key="10">
    <source>
        <dbReference type="ARBA" id="ARBA00051823"/>
    </source>
</evidence>
<protein>
    <recommendedName>
        <fullName evidence="5">aralkylamine N-acetyltransferase</fullName>
        <ecNumber evidence="5">2.3.1.87</ecNumber>
    </recommendedName>
</protein>
<comment type="catalytic activity">
    <reaction evidence="11">
        <text>serotonin + hexadecanoyl-CoA = N-hexadecanoyl-serotonin + CoA + H(+)</text>
        <dbReference type="Rhea" id="RHEA:51384"/>
        <dbReference type="ChEBI" id="CHEBI:15378"/>
        <dbReference type="ChEBI" id="CHEBI:57287"/>
        <dbReference type="ChEBI" id="CHEBI:57379"/>
        <dbReference type="ChEBI" id="CHEBI:134059"/>
        <dbReference type="ChEBI" id="CHEBI:350546"/>
    </reaction>
    <physiologicalReaction direction="left-to-right" evidence="11">
        <dbReference type="Rhea" id="RHEA:51385"/>
    </physiologicalReaction>
</comment>
<organism evidence="14 15">
    <name type="scientific">Temnothorax curvispinosus</name>
    <dbReference type="NCBI Taxonomy" id="300111"/>
    <lineage>
        <taxon>Eukaryota</taxon>
        <taxon>Metazoa</taxon>
        <taxon>Ecdysozoa</taxon>
        <taxon>Arthropoda</taxon>
        <taxon>Hexapoda</taxon>
        <taxon>Insecta</taxon>
        <taxon>Pterygota</taxon>
        <taxon>Neoptera</taxon>
        <taxon>Endopterygota</taxon>
        <taxon>Hymenoptera</taxon>
        <taxon>Apocrita</taxon>
        <taxon>Aculeata</taxon>
        <taxon>Formicoidea</taxon>
        <taxon>Formicidae</taxon>
        <taxon>Myrmicinae</taxon>
        <taxon>Temnothorax</taxon>
    </lineage>
</organism>
<comment type="similarity">
    <text evidence="4">Belongs to the acetyltransferase family. AANAT subfamily.</text>
</comment>
<evidence type="ECO:0000256" key="1">
    <source>
        <dbReference type="ARBA" id="ARBA00022679"/>
    </source>
</evidence>
<dbReference type="FunFam" id="3.40.630.30:FF:000046">
    <property type="entry name" value="Dopamine N-acetyltransferase"/>
    <property type="match status" value="1"/>
</dbReference>